<dbReference type="Pfam" id="PF01032">
    <property type="entry name" value="FecCD"/>
    <property type="match status" value="1"/>
</dbReference>
<evidence type="ECO:0000256" key="8">
    <source>
        <dbReference type="SAM" id="Phobius"/>
    </source>
</evidence>
<dbReference type="InterPro" id="IPR000522">
    <property type="entry name" value="ABC_transptr_permease_BtuC"/>
</dbReference>
<proteinExistence type="inferred from homology"/>
<sequence length="52" mass="5526">MIPAAILFGALFFVVADVVSRLIAPPMETPVGVIVTLIGVPLLLLQIRRGNI</sequence>
<dbReference type="GO" id="GO:0005886">
    <property type="term" value="C:plasma membrane"/>
    <property type="evidence" value="ECO:0007669"/>
    <property type="project" value="UniProtKB-SubCell"/>
</dbReference>
<accession>A0A091BZZ9</accession>
<feature type="transmembrane region" description="Helical" evidence="8">
    <location>
        <begin position="30"/>
        <end position="47"/>
    </location>
</feature>
<dbReference type="GO" id="GO:0022857">
    <property type="term" value="F:transmembrane transporter activity"/>
    <property type="evidence" value="ECO:0007669"/>
    <property type="project" value="InterPro"/>
</dbReference>
<dbReference type="GO" id="GO:0033214">
    <property type="term" value="P:siderophore-iron import into cell"/>
    <property type="evidence" value="ECO:0007669"/>
    <property type="project" value="TreeGrafter"/>
</dbReference>
<dbReference type="PATRIC" id="fig|1302649.3.peg.1991"/>
<name>A0A091BZZ9_9ENTE</name>
<evidence type="ECO:0000256" key="4">
    <source>
        <dbReference type="ARBA" id="ARBA00022475"/>
    </source>
</evidence>
<reference evidence="9 10" key="1">
    <citation type="submission" date="2014-08" db="EMBL/GenBank/DDBJ databases">
        <title>Genome sequence of Tetragenococcus muriaticus.</title>
        <authorList>
            <person name="Chuea-nongthon C."/>
            <person name="Rodtong S."/>
            <person name="Yongsawatdigul J."/>
            <person name="Steele J.L."/>
            <person name="Liu X.-y."/>
            <person name="Speers J."/>
            <person name="Glasner J.D."/>
            <person name="Neeno-Eckwall E.C."/>
        </authorList>
    </citation>
    <scope>NUCLEOTIDE SEQUENCE [LARGE SCALE GENOMIC DNA]</scope>
    <source>
        <strain evidence="9 10">PMC-11-5</strain>
    </source>
</reference>
<dbReference type="PANTHER" id="PTHR30472">
    <property type="entry name" value="FERRIC ENTEROBACTIN TRANSPORT SYSTEM PERMEASE PROTEIN"/>
    <property type="match status" value="1"/>
</dbReference>
<evidence type="ECO:0000256" key="5">
    <source>
        <dbReference type="ARBA" id="ARBA00022692"/>
    </source>
</evidence>
<evidence type="ECO:0000313" key="9">
    <source>
        <dbReference type="EMBL" id="KFN90284.1"/>
    </source>
</evidence>
<comment type="similarity">
    <text evidence="2">Belongs to the binding-protein-dependent transport system permease family. FecCD subfamily.</text>
</comment>
<gene>
    <name evidence="9" type="ORF">TMUPMC115_1994</name>
</gene>
<evidence type="ECO:0000256" key="1">
    <source>
        <dbReference type="ARBA" id="ARBA00004651"/>
    </source>
</evidence>
<keyword evidence="6 8" id="KW-1133">Transmembrane helix</keyword>
<evidence type="ECO:0000256" key="7">
    <source>
        <dbReference type="ARBA" id="ARBA00023136"/>
    </source>
</evidence>
<protein>
    <submittedName>
        <fullName evidence="9">Uncharacterized protein</fullName>
    </submittedName>
</protein>
<keyword evidence="5 8" id="KW-0812">Transmembrane</keyword>
<evidence type="ECO:0000256" key="2">
    <source>
        <dbReference type="ARBA" id="ARBA00007935"/>
    </source>
</evidence>
<dbReference type="PANTHER" id="PTHR30472:SF1">
    <property type="entry name" value="FE(3+) DICITRATE TRANSPORT SYSTEM PERMEASE PROTEIN FECC-RELATED"/>
    <property type="match status" value="1"/>
</dbReference>
<keyword evidence="4" id="KW-1003">Cell membrane</keyword>
<dbReference type="InterPro" id="IPR037294">
    <property type="entry name" value="ABC_BtuC-like"/>
</dbReference>
<dbReference type="AlphaFoldDB" id="A0A091BZZ9"/>
<comment type="subcellular location">
    <subcellularLocation>
        <location evidence="1">Cell membrane</location>
        <topology evidence="1">Multi-pass membrane protein</topology>
    </subcellularLocation>
</comment>
<evidence type="ECO:0000256" key="3">
    <source>
        <dbReference type="ARBA" id="ARBA00022448"/>
    </source>
</evidence>
<dbReference type="EMBL" id="JPVU01000219">
    <property type="protein sequence ID" value="KFN90284.1"/>
    <property type="molecule type" value="Genomic_DNA"/>
</dbReference>
<dbReference type="Gene3D" id="1.10.3470.10">
    <property type="entry name" value="ABC transporter involved in vitamin B12 uptake, BtuC"/>
    <property type="match status" value="1"/>
</dbReference>
<evidence type="ECO:0000256" key="6">
    <source>
        <dbReference type="ARBA" id="ARBA00022989"/>
    </source>
</evidence>
<keyword evidence="3" id="KW-0813">Transport</keyword>
<organism evidence="9 10">
    <name type="scientific">Tetragenococcus muriaticus PMC-11-5</name>
    <dbReference type="NCBI Taxonomy" id="1302649"/>
    <lineage>
        <taxon>Bacteria</taxon>
        <taxon>Bacillati</taxon>
        <taxon>Bacillota</taxon>
        <taxon>Bacilli</taxon>
        <taxon>Lactobacillales</taxon>
        <taxon>Enterococcaceae</taxon>
        <taxon>Tetragenococcus</taxon>
    </lineage>
</organism>
<keyword evidence="7 8" id="KW-0472">Membrane</keyword>
<evidence type="ECO:0000313" key="10">
    <source>
        <dbReference type="Proteomes" id="UP000029380"/>
    </source>
</evidence>
<dbReference type="Proteomes" id="UP000029380">
    <property type="component" value="Unassembled WGS sequence"/>
</dbReference>
<dbReference type="SUPFAM" id="SSF81345">
    <property type="entry name" value="ABC transporter involved in vitamin B12 uptake, BtuC"/>
    <property type="match status" value="1"/>
</dbReference>
<comment type="caution">
    <text evidence="9">The sequence shown here is derived from an EMBL/GenBank/DDBJ whole genome shotgun (WGS) entry which is preliminary data.</text>
</comment>